<name>A0A9Q9RS70_FUSFU</name>
<comment type="caution">
    <text evidence="3">The sequence shown here is derived from an EMBL/GenBank/DDBJ whole genome shotgun (WGS) entry which is preliminary data.</text>
</comment>
<feature type="domain" description="DUF7726" evidence="2">
    <location>
        <begin position="116"/>
        <end position="189"/>
    </location>
</feature>
<feature type="compositionally biased region" description="Basic and acidic residues" evidence="1">
    <location>
        <begin position="84"/>
        <end position="103"/>
    </location>
</feature>
<evidence type="ECO:0000259" key="2">
    <source>
        <dbReference type="Pfam" id="PF24852"/>
    </source>
</evidence>
<dbReference type="Proteomes" id="UP000760494">
    <property type="component" value="Unassembled WGS sequence"/>
</dbReference>
<organism evidence="3 4">
    <name type="scientific">Fusarium fujikuroi</name>
    <name type="common">Bakanae and foot rot disease fungus</name>
    <name type="synonym">Gibberella fujikuroi</name>
    <dbReference type="NCBI Taxonomy" id="5127"/>
    <lineage>
        <taxon>Eukaryota</taxon>
        <taxon>Fungi</taxon>
        <taxon>Dikarya</taxon>
        <taxon>Ascomycota</taxon>
        <taxon>Pezizomycotina</taxon>
        <taxon>Sordariomycetes</taxon>
        <taxon>Hypocreomycetidae</taxon>
        <taxon>Hypocreales</taxon>
        <taxon>Nectriaceae</taxon>
        <taxon>Fusarium</taxon>
        <taxon>Fusarium fujikuroi species complex</taxon>
    </lineage>
</organism>
<feature type="region of interest" description="Disordered" evidence="1">
    <location>
        <begin position="84"/>
        <end position="107"/>
    </location>
</feature>
<evidence type="ECO:0000313" key="4">
    <source>
        <dbReference type="Proteomes" id="UP000760494"/>
    </source>
</evidence>
<protein>
    <recommendedName>
        <fullName evidence="2">DUF7726 domain-containing protein</fullName>
    </recommendedName>
</protein>
<proteinExistence type="predicted"/>
<dbReference type="PANTHER" id="PTHR42339">
    <property type="entry name" value="HISTONE H1"/>
    <property type="match status" value="1"/>
</dbReference>
<reference evidence="3" key="1">
    <citation type="submission" date="2019-05" db="EMBL/GenBank/DDBJ databases">
        <authorList>
            <person name="Piombo E."/>
        </authorList>
    </citation>
    <scope>NUCLEOTIDE SEQUENCE</scope>
    <source>
        <strain evidence="3">C2S</strain>
    </source>
</reference>
<dbReference type="Pfam" id="PF24852">
    <property type="entry name" value="DUF7726"/>
    <property type="match status" value="2"/>
</dbReference>
<dbReference type="InterPro" id="IPR056143">
    <property type="entry name" value="DUF7726"/>
</dbReference>
<evidence type="ECO:0000313" key="3">
    <source>
        <dbReference type="EMBL" id="VTT76896.1"/>
    </source>
</evidence>
<sequence length="222" mass="25438">MNNTFNLNQLLTKTLRNVIRTKLNKLFDSGVMTKAEFCRATGANSNSLNKFLKQKGPFGGSNSAVWRNAYVWFQQREVMGLKMPDAKKRQLKESKKEAPDGTHSKGVALPDINDVPIFDDCDEIRRKINAHMKIPSMTQAQFCRDIYAQFKAPMCKGIQSKQLSDFRKAKSSVFYGAYVYFEKMRIAQKKPVTKHRVEMTFMHPGGIPRDRDDRTTWFIGAA</sequence>
<gene>
    <name evidence="3" type="ORF">C2S_2032</name>
</gene>
<dbReference type="EMBL" id="CABFJX010000385">
    <property type="protein sequence ID" value="VTT76896.1"/>
    <property type="molecule type" value="Genomic_DNA"/>
</dbReference>
<feature type="domain" description="DUF7726" evidence="2">
    <location>
        <begin position="17"/>
        <end position="82"/>
    </location>
</feature>
<dbReference type="AlphaFoldDB" id="A0A9Q9RS70"/>
<evidence type="ECO:0000256" key="1">
    <source>
        <dbReference type="SAM" id="MobiDB-lite"/>
    </source>
</evidence>
<accession>A0A9Q9RS70</accession>
<dbReference type="PANTHER" id="PTHR42339:SF1">
    <property type="entry name" value="HISTONE H1"/>
    <property type="match status" value="1"/>
</dbReference>